<accession>A0A926UPG0</accession>
<comment type="caution">
    <text evidence="1">The sequence shown here is derived from an EMBL/GenBank/DDBJ whole genome shotgun (WGS) entry which is preliminary data.</text>
</comment>
<protein>
    <recommendedName>
        <fullName evidence="3">Hydrocarbon-binding protein</fullName>
    </recommendedName>
</protein>
<evidence type="ECO:0008006" key="3">
    <source>
        <dbReference type="Google" id="ProtNLM"/>
    </source>
</evidence>
<organism evidence="1 2">
    <name type="scientific">Pseudanabaena cinerea FACHB-1277</name>
    <dbReference type="NCBI Taxonomy" id="2949581"/>
    <lineage>
        <taxon>Bacteria</taxon>
        <taxon>Bacillati</taxon>
        <taxon>Cyanobacteriota</taxon>
        <taxon>Cyanophyceae</taxon>
        <taxon>Pseudanabaenales</taxon>
        <taxon>Pseudanabaenaceae</taxon>
        <taxon>Pseudanabaena</taxon>
        <taxon>Pseudanabaena cinerea</taxon>
    </lineage>
</organism>
<reference evidence="1" key="2">
    <citation type="submission" date="2020-08" db="EMBL/GenBank/DDBJ databases">
        <authorList>
            <person name="Chen M."/>
            <person name="Teng W."/>
            <person name="Zhao L."/>
            <person name="Hu C."/>
            <person name="Zhou Y."/>
            <person name="Han B."/>
            <person name="Song L."/>
            <person name="Shu W."/>
        </authorList>
    </citation>
    <scope>NUCLEOTIDE SEQUENCE</scope>
    <source>
        <strain evidence="1">FACHB-1277</strain>
    </source>
</reference>
<evidence type="ECO:0000313" key="2">
    <source>
        <dbReference type="Proteomes" id="UP000631421"/>
    </source>
</evidence>
<sequence>MRAELGDFSSIVCFKSLIIGAEEALGEKAAAITMIAAGRNRGRQIAEQLNIKGSNASSEELVTLLQEALGKNGTRLCIVDKIERTDESISVYCRETVCSAGEPQGSGRKLTFTLGAVQGCLESVFNLRLRGKQVASVLTGNAYDVIQFDVIK</sequence>
<dbReference type="EMBL" id="JACJPY010000001">
    <property type="protein sequence ID" value="MBD2148664.1"/>
    <property type="molecule type" value="Genomic_DNA"/>
</dbReference>
<name>A0A926UPG0_9CYAN</name>
<reference evidence="1" key="1">
    <citation type="journal article" date="2015" name="ISME J.">
        <title>Draft Genome Sequence of Streptomyces incarnatus NRRL8089, which Produces the Nucleoside Antibiotic Sinefungin.</title>
        <authorList>
            <person name="Oshima K."/>
            <person name="Hattori M."/>
            <person name="Shimizu H."/>
            <person name="Fukuda K."/>
            <person name="Nemoto M."/>
            <person name="Inagaki K."/>
            <person name="Tamura T."/>
        </authorList>
    </citation>
    <scope>NUCLEOTIDE SEQUENCE</scope>
    <source>
        <strain evidence="1">FACHB-1277</strain>
    </source>
</reference>
<keyword evidence="2" id="KW-1185">Reference proteome</keyword>
<gene>
    <name evidence="1" type="ORF">H6F44_00760</name>
</gene>
<proteinExistence type="predicted"/>
<evidence type="ECO:0000313" key="1">
    <source>
        <dbReference type="EMBL" id="MBD2148664.1"/>
    </source>
</evidence>
<dbReference type="SUPFAM" id="SSF111126">
    <property type="entry name" value="Ligand-binding domain in the NO signalling and Golgi transport"/>
    <property type="match status" value="1"/>
</dbReference>
<dbReference type="InterPro" id="IPR024096">
    <property type="entry name" value="NO_sig/Golgi_transp_ligand-bd"/>
</dbReference>
<dbReference type="Proteomes" id="UP000631421">
    <property type="component" value="Unassembled WGS sequence"/>
</dbReference>
<dbReference type="AlphaFoldDB" id="A0A926UPG0"/>